<evidence type="ECO:0000313" key="2">
    <source>
        <dbReference type="Proteomes" id="UP000245764"/>
    </source>
</evidence>
<sequence>MDEAASDTETGYPSLPTISQITTTSQHILKQHPTEVWSFERANYQSANTPCFLDKRTLRRDHGCSARGGPGGLHFEFFPALSTLLNELSLYEIGVAMTQTWLAINEQMASQHCPAWTCWPSAFPFDTELRRESLATV</sequence>
<proteinExistence type="predicted"/>
<name>A0A2H1H9Q2_ZYMTR</name>
<organism evidence="1 2">
    <name type="scientific">Zymoseptoria tritici ST99CH_1E4</name>
    <dbReference type="NCBI Taxonomy" id="1276532"/>
    <lineage>
        <taxon>Eukaryota</taxon>
        <taxon>Fungi</taxon>
        <taxon>Dikarya</taxon>
        <taxon>Ascomycota</taxon>
        <taxon>Pezizomycotina</taxon>
        <taxon>Dothideomycetes</taxon>
        <taxon>Dothideomycetidae</taxon>
        <taxon>Mycosphaerellales</taxon>
        <taxon>Mycosphaerellaceae</taxon>
        <taxon>Zymoseptoria</taxon>
    </lineage>
</organism>
<dbReference type="AlphaFoldDB" id="A0A2H1H9Q2"/>
<gene>
    <name evidence="1" type="ORF">ZT1E4_G11881</name>
</gene>
<protein>
    <submittedName>
        <fullName evidence="1">Uncharacterized protein</fullName>
    </submittedName>
</protein>
<dbReference type="Proteomes" id="UP000245764">
    <property type="component" value="Chromosome 18"/>
</dbReference>
<evidence type="ECO:0000313" key="1">
    <source>
        <dbReference type="EMBL" id="SMR62566.1"/>
    </source>
</evidence>
<accession>A0A2H1H9Q2</accession>
<dbReference type="EMBL" id="LT854270">
    <property type="protein sequence ID" value="SMR62566.1"/>
    <property type="molecule type" value="Genomic_DNA"/>
</dbReference>
<reference evidence="2" key="1">
    <citation type="submission" date="2017-05" db="EMBL/GenBank/DDBJ databases">
        <authorList>
            <person name="Song R."/>
            <person name="Chenine A.L."/>
            <person name="Ruprecht R.M."/>
        </authorList>
    </citation>
    <scope>NUCLEOTIDE SEQUENCE [LARGE SCALE GENOMIC DNA]</scope>
</reference>